<feature type="compositionally biased region" description="Polar residues" evidence="1">
    <location>
        <begin position="216"/>
        <end position="225"/>
    </location>
</feature>
<organism evidence="2">
    <name type="scientific">Gaeumannomyces tritici (strain R3-111a-1)</name>
    <name type="common">Wheat and barley take-all root rot fungus</name>
    <name type="synonym">Gaeumannomyces graminis var. tritici</name>
    <dbReference type="NCBI Taxonomy" id="644352"/>
    <lineage>
        <taxon>Eukaryota</taxon>
        <taxon>Fungi</taxon>
        <taxon>Dikarya</taxon>
        <taxon>Ascomycota</taxon>
        <taxon>Pezizomycotina</taxon>
        <taxon>Sordariomycetes</taxon>
        <taxon>Sordariomycetidae</taxon>
        <taxon>Magnaporthales</taxon>
        <taxon>Magnaporthaceae</taxon>
        <taxon>Gaeumannomyces</taxon>
    </lineage>
</organism>
<reference evidence="4" key="1">
    <citation type="submission" date="2010-07" db="EMBL/GenBank/DDBJ databases">
        <title>The genome sequence of Gaeumannomyces graminis var. tritici strain R3-111a-1.</title>
        <authorList>
            <consortium name="The Broad Institute Genome Sequencing Platform"/>
            <person name="Ma L.-J."/>
            <person name="Dead R."/>
            <person name="Young S."/>
            <person name="Zeng Q."/>
            <person name="Koehrsen M."/>
            <person name="Alvarado L."/>
            <person name="Berlin A."/>
            <person name="Chapman S.B."/>
            <person name="Chen Z."/>
            <person name="Freedman E."/>
            <person name="Gellesch M."/>
            <person name="Goldberg J."/>
            <person name="Griggs A."/>
            <person name="Gujja S."/>
            <person name="Heilman E.R."/>
            <person name="Heiman D."/>
            <person name="Hepburn T."/>
            <person name="Howarth C."/>
            <person name="Jen D."/>
            <person name="Larson L."/>
            <person name="Mehta T."/>
            <person name="Neiman D."/>
            <person name="Pearson M."/>
            <person name="Roberts A."/>
            <person name="Saif S."/>
            <person name="Shea T."/>
            <person name="Shenoy N."/>
            <person name="Sisk P."/>
            <person name="Stolte C."/>
            <person name="Sykes S."/>
            <person name="Walk T."/>
            <person name="White J."/>
            <person name="Yandava C."/>
            <person name="Haas B."/>
            <person name="Nusbaum C."/>
            <person name="Birren B."/>
        </authorList>
    </citation>
    <scope>NUCLEOTIDE SEQUENCE [LARGE SCALE GENOMIC DNA]</scope>
    <source>
        <strain evidence="4">R3-111a-1</strain>
    </source>
</reference>
<feature type="compositionally biased region" description="Polar residues" evidence="1">
    <location>
        <begin position="244"/>
        <end position="263"/>
    </location>
</feature>
<dbReference type="Proteomes" id="UP000006039">
    <property type="component" value="Unassembled WGS sequence"/>
</dbReference>
<accession>J8QID2</accession>
<protein>
    <submittedName>
        <fullName evidence="2 3">Uncharacterized protein</fullName>
    </submittedName>
</protein>
<proteinExistence type="predicted"/>
<keyword evidence="4" id="KW-1185">Reference proteome</keyword>
<reference evidence="3" key="5">
    <citation type="submission" date="2018-04" db="UniProtKB">
        <authorList>
            <consortium name="EnsemblFungi"/>
        </authorList>
    </citation>
    <scope>IDENTIFICATION</scope>
    <source>
        <strain evidence="3">R3-111a-1</strain>
    </source>
</reference>
<evidence type="ECO:0000313" key="2">
    <source>
        <dbReference type="EMBL" id="EJT68058.1"/>
    </source>
</evidence>
<evidence type="ECO:0000256" key="1">
    <source>
        <dbReference type="SAM" id="MobiDB-lite"/>
    </source>
</evidence>
<name>J8QID2_GAET3</name>
<sequence length="359" mass="39290">ISVFLQSPHIDHSPGAMQLLHTFLASIWALPKPEDKDVQSFLDQVAGVLKARQVVRHQALHDESCPIKQVDLNNLEKTIRFVFDKKNPDRTAGKRSSLKKLKCRDLIALGLTLKIRELNIYGEGVIEDLVTAGPHIGGRLNGRILSNPKIFKLVTGLELELKSPAYEEFLLGFRRLWLEQNEHSAGAEPRGTKRKKITAANSPSEDTVTVRIASSPELQASSTCHPPSSPALPSDAASSLGSPTVQSVSYQTESAPSPSNMLTATPVPPWDPVTSSWPSSRALDTGTQDRLQTPPAAHFVLTSEIPLVSTEAAQQTTNQATTTPLDIIRLGNEWGINFMQPGGELAPGFYQQEFSPRHY</sequence>
<reference evidence="2" key="3">
    <citation type="submission" date="2010-09" db="EMBL/GenBank/DDBJ databases">
        <title>Annotation of Gaeumannomyces graminis var. tritici R3-111a-1.</title>
        <authorList>
            <consortium name="The Broad Institute Genome Sequencing Platform"/>
            <person name="Ma L.-J."/>
            <person name="Dead R."/>
            <person name="Young S.K."/>
            <person name="Zeng Q."/>
            <person name="Gargeya S."/>
            <person name="Fitzgerald M."/>
            <person name="Haas B."/>
            <person name="Abouelleil A."/>
            <person name="Alvarado L."/>
            <person name="Arachchi H.M."/>
            <person name="Berlin A."/>
            <person name="Brown A."/>
            <person name="Chapman S.B."/>
            <person name="Chen Z."/>
            <person name="Dunbar C."/>
            <person name="Freedman E."/>
            <person name="Gearin G."/>
            <person name="Gellesch M."/>
            <person name="Goldberg J."/>
            <person name="Griggs A."/>
            <person name="Gujja S."/>
            <person name="Heiman D."/>
            <person name="Howarth C."/>
            <person name="Larson L."/>
            <person name="Lui A."/>
            <person name="MacDonald P.J.P."/>
            <person name="Mehta T."/>
            <person name="Montmayeur A."/>
            <person name="Murphy C."/>
            <person name="Neiman D."/>
            <person name="Pearson M."/>
            <person name="Priest M."/>
            <person name="Roberts A."/>
            <person name="Saif S."/>
            <person name="Shea T."/>
            <person name="Shenoy N."/>
            <person name="Sisk P."/>
            <person name="Stolte C."/>
            <person name="Sykes S."/>
            <person name="Yandava C."/>
            <person name="Wortman J."/>
            <person name="Nusbaum C."/>
            <person name="Birren B."/>
        </authorList>
    </citation>
    <scope>NUCLEOTIDE SEQUENCE</scope>
    <source>
        <strain evidence="2">R3-111a-1</strain>
    </source>
</reference>
<gene>
    <name evidence="3" type="primary">20354821</name>
    <name evidence="2" type="ORF">GGTG_14363</name>
</gene>
<dbReference type="GeneID" id="20354821"/>
<feature type="region of interest" description="Disordered" evidence="1">
    <location>
        <begin position="183"/>
        <end position="288"/>
    </location>
</feature>
<reference evidence="3" key="4">
    <citation type="journal article" date="2015" name="G3 (Bethesda)">
        <title>Genome sequences of three phytopathogenic species of the Magnaporthaceae family of fungi.</title>
        <authorList>
            <person name="Okagaki L.H."/>
            <person name="Nunes C.C."/>
            <person name="Sailsbery J."/>
            <person name="Clay B."/>
            <person name="Brown D."/>
            <person name="John T."/>
            <person name="Oh Y."/>
            <person name="Young N."/>
            <person name="Fitzgerald M."/>
            <person name="Haas B.J."/>
            <person name="Zeng Q."/>
            <person name="Young S."/>
            <person name="Adiconis X."/>
            <person name="Fan L."/>
            <person name="Levin J.Z."/>
            <person name="Mitchell T.K."/>
            <person name="Okubara P.A."/>
            <person name="Farman M.L."/>
            <person name="Kohn L.M."/>
            <person name="Birren B."/>
            <person name="Ma L.-J."/>
            <person name="Dean R.A."/>
        </authorList>
    </citation>
    <scope>NUCLEOTIDE SEQUENCE</scope>
    <source>
        <strain evidence="3">R3-111a-1</strain>
    </source>
</reference>
<dbReference type="VEuPathDB" id="FungiDB:GGTG_14363"/>
<feature type="compositionally biased region" description="Low complexity" evidence="1">
    <location>
        <begin position="231"/>
        <end position="243"/>
    </location>
</feature>
<evidence type="ECO:0000313" key="3">
    <source>
        <dbReference type="EnsemblFungi" id="EJT68058"/>
    </source>
</evidence>
<dbReference type="EMBL" id="GL385698">
    <property type="protein sequence ID" value="EJT68058.1"/>
    <property type="molecule type" value="Genomic_DNA"/>
</dbReference>
<dbReference type="RefSeq" id="XP_009230554.1">
    <property type="nucleotide sequence ID" value="XM_009232290.1"/>
</dbReference>
<dbReference type="AlphaFoldDB" id="J8QID2"/>
<evidence type="ECO:0000313" key="4">
    <source>
        <dbReference type="Proteomes" id="UP000006039"/>
    </source>
</evidence>
<feature type="non-terminal residue" evidence="2">
    <location>
        <position position="359"/>
    </location>
</feature>
<reference evidence="2" key="2">
    <citation type="submission" date="2010-07" db="EMBL/GenBank/DDBJ databases">
        <authorList>
            <consortium name="The Broad Institute Genome Sequencing Platform"/>
            <consortium name="Broad Institute Genome Sequencing Center for Infectious Disease"/>
            <person name="Ma L.-J."/>
            <person name="Dead R."/>
            <person name="Young S."/>
            <person name="Zeng Q."/>
            <person name="Koehrsen M."/>
            <person name="Alvarado L."/>
            <person name="Berlin A."/>
            <person name="Chapman S.B."/>
            <person name="Chen Z."/>
            <person name="Freedman E."/>
            <person name="Gellesch M."/>
            <person name="Goldberg J."/>
            <person name="Griggs A."/>
            <person name="Gujja S."/>
            <person name="Heilman E.R."/>
            <person name="Heiman D."/>
            <person name="Hepburn T."/>
            <person name="Howarth C."/>
            <person name="Jen D."/>
            <person name="Larson L."/>
            <person name="Mehta T."/>
            <person name="Neiman D."/>
            <person name="Pearson M."/>
            <person name="Roberts A."/>
            <person name="Saif S."/>
            <person name="Shea T."/>
            <person name="Shenoy N."/>
            <person name="Sisk P."/>
            <person name="Stolte C."/>
            <person name="Sykes S."/>
            <person name="Walk T."/>
            <person name="White J."/>
            <person name="Yandava C."/>
            <person name="Haas B."/>
            <person name="Nusbaum C."/>
            <person name="Birren B."/>
        </authorList>
    </citation>
    <scope>NUCLEOTIDE SEQUENCE</scope>
    <source>
        <strain evidence="2">R3-111a-1</strain>
    </source>
</reference>
<dbReference type="EnsemblFungi" id="EJT68058">
    <property type="protein sequence ID" value="EJT68058"/>
    <property type="gene ID" value="GGTG_14363"/>
</dbReference>